<protein>
    <submittedName>
        <fullName evidence="1">Uncharacterized protein</fullName>
    </submittedName>
</protein>
<comment type="caution">
    <text evidence="1">The sequence shown here is derived from an EMBL/GenBank/DDBJ whole genome shotgun (WGS) entry which is preliminary data.</text>
</comment>
<proteinExistence type="predicted"/>
<accession>A0A8J3CHC3</accession>
<dbReference type="Proteomes" id="UP000637578">
    <property type="component" value="Unassembled WGS sequence"/>
</dbReference>
<organism evidence="1 2">
    <name type="scientific">Longimycelium tulufanense</name>
    <dbReference type="NCBI Taxonomy" id="907463"/>
    <lineage>
        <taxon>Bacteria</taxon>
        <taxon>Bacillati</taxon>
        <taxon>Actinomycetota</taxon>
        <taxon>Actinomycetes</taxon>
        <taxon>Pseudonocardiales</taxon>
        <taxon>Pseudonocardiaceae</taxon>
        <taxon>Longimycelium</taxon>
    </lineage>
</organism>
<sequence>MQRIYAAGQRAAELVPEDVAVPTTLIPGLRRLLGEARDLLCVAADRLDAVLAQPSPAKIEVGWSRFPEVLVDPDDIRERLRAGCGVRRGTRIARVIHALAETVEPDGLLVVSLHEVARAAGVPRDRARGIVRMLVDCGVLLPVEESKNAPRLYVVPQ</sequence>
<reference evidence="1" key="2">
    <citation type="submission" date="2020-09" db="EMBL/GenBank/DDBJ databases">
        <authorList>
            <person name="Sun Q."/>
            <person name="Zhou Y."/>
        </authorList>
    </citation>
    <scope>NUCLEOTIDE SEQUENCE</scope>
    <source>
        <strain evidence="1">CGMCC 4.5737</strain>
    </source>
</reference>
<gene>
    <name evidence="1" type="ORF">GCM10012275_42550</name>
</gene>
<reference evidence="1" key="1">
    <citation type="journal article" date="2014" name="Int. J. Syst. Evol. Microbiol.">
        <title>Complete genome sequence of Corynebacterium casei LMG S-19264T (=DSM 44701T), isolated from a smear-ripened cheese.</title>
        <authorList>
            <consortium name="US DOE Joint Genome Institute (JGI-PGF)"/>
            <person name="Walter F."/>
            <person name="Albersmeier A."/>
            <person name="Kalinowski J."/>
            <person name="Ruckert C."/>
        </authorList>
    </citation>
    <scope>NUCLEOTIDE SEQUENCE</scope>
    <source>
        <strain evidence="1">CGMCC 4.5737</strain>
    </source>
</reference>
<dbReference type="EMBL" id="BMMK01000022">
    <property type="protein sequence ID" value="GGM67449.1"/>
    <property type="molecule type" value="Genomic_DNA"/>
</dbReference>
<name>A0A8J3CHC3_9PSEU</name>
<evidence type="ECO:0000313" key="2">
    <source>
        <dbReference type="Proteomes" id="UP000637578"/>
    </source>
</evidence>
<keyword evidence="2" id="KW-1185">Reference proteome</keyword>
<dbReference type="AlphaFoldDB" id="A0A8J3CHC3"/>
<evidence type="ECO:0000313" key="1">
    <source>
        <dbReference type="EMBL" id="GGM67449.1"/>
    </source>
</evidence>